<keyword evidence="6" id="KW-0675">Receptor</keyword>
<evidence type="ECO:0000313" key="11">
    <source>
        <dbReference type="EMBL" id="KAJ8351099.1"/>
    </source>
</evidence>
<keyword evidence="5 9" id="KW-0472">Membrane</keyword>
<keyword evidence="4" id="KW-0297">G-protein coupled receptor</keyword>
<keyword evidence="2 9" id="KW-0812">Transmembrane</keyword>
<dbReference type="Proteomes" id="UP001221898">
    <property type="component" value="Unassembled WGS sequence"/>
</dbReference>
<dbReference type="GO" id="GO:0005886">
    <property type="term" value="C:plasma membrane"/>
    <property type="evidence" value="ECO:0007669"/>
    <property type="project" value="TreeGrafter"/>
</dbReference>
<name>A0AAD7VX94_9TELE</name>
<dbReference type="GO" id="GO:0035025">
    <property type="term" value="P:positive regulation of Rho protein signal transduction"/>
    <property type="evidence" value="ECO:0007669"/>
    <property type="project" value="TreeGrafter"/>
</dbReference>
<feature type="transmembrane region" description="Helical" evidence="9">
    <location>
        <begin position="175"/>
        <end position="198"/>
    </location>
</feature>
<protein>
    <recommendedName>
        <fullName evidence="10">G-protein coupled receptors family 1 profile domain-containing protein</fullName>
    </recommendedName>
</protein>
<reference evidence="11" key="1">
    <citation type="journal article" date="2023" name="Science">
        <title>Genome structures resolve the early diversification of teleost fishes.</title>
        <authorList>
            <person name="Parey E."/>
            <person name="Louis A."/>
            <person name="Montfort J."/>
            <person name="Bouchez O."/>
            <person name="Roques C."/>
            <person name="Iampietro C."/>
            <person name="Lluch J."/>
            <person name="Castinel A."/>
            <person name="Donnadieu C."/>
            <person name="Desvignes T."/>
            <person name="Floi Bucao C."/>
            <person name="Jouanno E."/>
            <person name="Wen M."/>
            <person name="Mejri S."/>
            <person name="Dirks R."/>
            <person name="Jansen H."/>
            <person name="Henkel C."/>
            <person name="Chen W.J."/>
            <person name="Zahm M."/>
            <person name="Cabau C."/>
            <person name="Klopp C."/>
            <person name="Thompson A.W."/>
            <person name="Robinson-Rechavi M."/>
            <person name="Braasch I."/>
            <person name="Lecointre G."/>
            <person name="Bobe J."/>
            <person name="Postlethwait J.H."/>
            <person name="Berthelot C."/>
            <person name="Roest Crollius H."/>
            <person name="Guiguen Y."/>
        </authorList>
    </citation>
    <scope>NUCLEOTIDE SEQUENCE</scope>
    <source>
        <strain evidence="11">NC1722</strain>
    </source>
</reference>
<dbReference type="PROSITE" id="PS50262">
    <property type="entry name" value="G_PROTEIN_RECEP_F1_2"/>
    <property type="match status" value="1"/>
</dbReference>
<sequence length="329" mass="37319">MQTVGLIHTLEQCLNRMQTVGLIHTLEQCLNRMQSVGLIHTLEQCLNRMQTVGLIHTLEQCLNRMQTVGLIHSLEQCLNNMQTLYFSFSFFPCSLSVCGMRMNRSTENENGTISPPLVPAEHTIEWHSFISLWPEAFWIYFFAHVSNILVGLPINVWVLWLIVRGLEGVLASEIFTLNLAALELIYCLHLPLALLNYLVLNSILSKTSLFFYGLIIFGRPLFQCCTCVERYLAVLHPLTFLRSPGLGEGEGQGPHLAKKRAFRIITVSLVFTLANYLPLIVASSLQDHVSYRSFYIVYGTCYSISVFCSFVQPLYFLSRAGKLQCIMGH</sequence>
<keyword evidence="12" id="KW-1185">Reference proteome</keyword>
<dbReference type="GO" id="GO:0007200">
    <property type="term" value="P:phospholipase C-activating G protein-coupled receptor signaling pathway"/>
    <property type="evidence" value="ECO:0007669"/>
    <property type="project" value="TreeGrafter"/>
</dbReference>
<dbReference type="PANTHER" id="PTHR24232">
    <property type="entry name" value="G-PROTEIN COUPLED RECEPTOR"/>
    <property type="match status" value="1"/>
</dbReference>
<comment type="caution">
    <text evidence="11">The sequence shown here is derived from an EMBL/GenBank/DDBJ whole genome shotgun (WGS) entry which is preliminary data.</text>
</comment>
<evidence type="ECO:0000259" key="10">
    <source>
        <dbReference type="PROSITE" id="PS50262"/>
    </source>
</evidence>
<dbReference type="Gene3D" id="1.20.1070.10">
    <property type="entry name" value="Rhodopsin 7-helix transmembrane proteins"/>
    <property type="match status" value="1"/>
</dbReference>
<feature type="transmembrane region" description="Helical" evidence="9">
    <location>
        <begin position="261"/>
        <end position="282"/>
    </location>
</feature>
<evidence type="ECO:0000256" key="7">
    <source>
        <dbReference type="ARBA" id="ARBA00023180"/>
    </source>
</evidence>
<evidence type="ECO:0000256" key="4">
    <source>
        <dbReference type="ARBA" id="ARBA00023040"/>
    </source>
</evidence>
<gene>
    <name evidence="11" type="ORF">AAFF_G00150980</name>
</gene>
<evidence type="ECO:0000256" key="9">
    <source>
        <dbReference type="SAM" id="Phobius"/>
    </source>
</evidence>
<dbReference type="SUPFAM" id="SSF81321">
    <property type="entry name" value="Family A G protein-coupled receptor-like"/>
    <property type="match status" value="1"/>
</dbReference>
<dbReference type="AlphaFoldDB" id="A0AAD7VX94"/>
<proteinExistence type="predicted"/>
<keyword evidence="8" id="KW-0807">Transducer</keyword>
<evidence type="ECO:0000256" key="6">
    <source>
        <dbReference type="ARBA" id="ARBA00023170"/>
    </source>
</evidence>
<keyword evidence="3 9" id="KW-1133">Transmembrane helix</keyword>
<dbReference type="InterPro" id="IPR017452">
    <property type="entry name" value="GPCR_Rhodpsn_7TM"/>
</dbReference>
<evidence type="ECO:0000256" key="2">
    <source>
        <dbReference type="ARBA" id="ARBA00022692"/>
    </source>
</evidence>
<keyword evidence="7" id="KW-0325">Glycoprotein</keyword>
<evidence type="ECO:0000256" key="5">
    <source>
        <dbReference type="ARBA" id="ARBA00023136"/>
    </source>
</evidence>
<evidence type="ECO:0000256" key="1">
    <source>
        <dbReference type="ARBA" id="ARBA00004141"/>
    </source>
</evidence>
<dbReference type="InterPro" id="IPR000276">
    <property type="entry name" value="GPCR_Rhodpsn"/>
</dbReference>
<evidence type="ECO:0000313" key="12">
    <source>
        <dbReference type="Proteomes" id="UP001221898"/>
    </source>
</evidence>
<evidence type="ECO:0000256" key="3">
    <source>
        <dbReference type="ARBA" id="ARBA00022989"/>
    </source>
</evidence>
<dbReference type="PANTHER" id="PTHR24232:SF107">
    <property type="entry name" value="HYDROXYCARBOXYLIC ACID RECEPTOR 2-LIKE"/>
    <property type="match status" value="1"/>
</dbReference>
<evidence type="ECO:0000256" key="8">
    <source>
        <dbReference type="ARBA" id="ARBA00023224"/>
    </source>
</evidence>
<dbReference type="GO" id="GO:0004930">
    <property type="term" value="F:G protein-coupled receptor activity"/>
    <property type="evidence" value="ECO:0007669"/>
    <property type="project" value="UniProtKB-KW"/>
</dbReference>
<feature type="transmembrane region" description="Helical" evidence="9">
    <location>
        <begin position="137"/>
        <end position="163"/>
    </location>
</feature>
<dbReference type="EMBL" id="JAINUG010002064">
    <property type="protein sequence ID" value="KAJ8351099.1"/>
    <property type="molecule type" value="Genomic_DNA"/>
</dbReference>
<comment type="subcellular location">
    <subcellularLocation>
        <location evidence="1">Membrane</location>
        <topology evidence="1">Multi-pass membrane protein</topology>
    </subcellularLocation>
</comment>
<organism evidence="11 12">
    <name type="scientific">Aldrovandia affinis</name>
    <dbReference type="NCBI Taxonomy" id="143900"/>
    <lineage>
        <taxon>Eukaryota</taxon>
        <taxon>Metazoa</taxon>
        <taxon>Chordata</taxon>
        <taxon>Craniata</taxon>
        <taxon>Vertebrata</taxon>
        <taxon>Euteleostomi</taxon>
        <taxon>Actinopterygii</taxon>
        <taxon>Neopterygii</taxon>
        <taxon>Teleostei</taxon>
        <taxon>Notacanthiformes</taxon>
        <taxon>Halosauridae</taxon>
        <taxon>Aldrovandia</taxon>
    </lineage>
</organism>
<accession>A0AAD7VX94</accession>
<dbReference type="Pfam" id="PF00001">
    <property type="entry name" value="7tm_1"/>
    <property type="match status" value="1"/>
</dbReference>
<feature type="transmembrane region" description="Helical" evidence="9">
    <location>
        <begin position="294"/>
        <end position="317"/>
    </location>
</feature>
<feature type="domain" description="G-protein coupled receptors family 1 profile" evidence="10">
    <location>
        <begin position="154"/>
        <end position="329"/>
    </location>
</feature>